<dbReference type="Proteomes" id="UP000502657">
    <property type="component" value="Chromosome"/>
</dbReference>
<accession>A0AAE6SMM1</accession>
<dbReference type="Proteomes" id="UP000502006">
    <property type="component" value="Chromosome"/>
</dbReference>
<evidence type="ECO:0000313" key="1">
    <source>
        <dbReference type="EMBL" id="QHQ53347.1"/>
    </source>
</evidence>
<evidence type="ECO:0000313" key="4">
    <source>
        <dbReference type="Proteomes" id="UP000463871"/>
    </source>
</evidence>
<organism evidence="1 4">
    <name type="scientific">Aeromonas media</name>
    <dbReference type="NCBI Taxonomy" id="651"/>
    <lineage>
        <taxon>Bacteria</taxon>
        <taxon>Pseudomonadati</taxon>
        <taxon>Pseudomonadota</taxon>
        <taxon>Gammaproteobacteria</taxon>
        <taxon>Aeromonadales</taxon>
        <taxon>Aeromonadaceae</taxon>
        <taxon>Aeromonas</taxon>
    </lineage>
</organism>
<dbReference type="EMBL" id="CP038448">
    <property type="protein sequence ID" value="QJT40660.1"/>
    <property type="molecule type" value="Genomic_DNA"/>
</dbReference>
<evidence type="ECO:0000313" key="2">
    <source>
        <dbReference type="EMBL" id="QJT30324.1"/>
    </source>
</evidence>
<keyword evidence="6" id="KW-1185">Reference proteome</keyword>
<evidence type="ECO:0000313" key="3">
    <source>
        <dbReference type="EMBL" id="QJT40660.1"/>
    </source>
</evidence>
<gene>
    <name evidence="2" type="ORF">E4186_09070</name>
    <name evidence="3" type="ORF">E4188_20655</name>
    <name evidence="1" type="ORF">GWI30_09020</name>
</gene>
<dbReference type="AlphaFoldDB" id="A0AAE6SMM1"/>
<evidence type="ECO:0000313" key="5">
    <source>
        <dbReference type="Proteomes" id="UP000502006"/>
    </source>
</evidence>
<dbReference type="Proteomes" id="UP000463871">
    <property type="component" value="Chromosome"/>
</dbReference>
<reference evidence="5 6" key="1">
    <citation type="submission" date="2019-03" db="EMBL/GenBank/DDBJ databases">
        <title>Novel transposon Tn6433 accelerates the dissemination of tet(E) in Aeromonas from aerobic biofilm under oxytetracycline stress.</title>
        <authorList>
            <person name="Shi Y."/>
            <person name="Tian Z."/>
            <person name="Zhang Y."/>
            <person name="Zhang H."/>
            <person name="Yang M."/>
        </authorList>
    </citation>
    <scope>NUCLEOTIDE SEQUENCE [LARGE SCALE GENOMIC DNA]</scope>
    <source>
        <strain evidence="3 6">R50-22</strain>
        <strain evidence="2 5">T5-8</strain>
    </source>
</reference>
<reference evidence="1 4" key="2">
    <citation type="submission" date="2020-01" db="EMBL/GenBank/DDBJ databases">
        <title>Complete genome of Aeromonas media MC64.</title>
        <authorList>
            <person name="Cao G."/>
            <person name="Fu J."/>
            <person name="Zhong C."/>
        </authorList>
    </citation>
    <scope>NUCLEOTIDE SEQUENCE [LARGE SCALE GENOMIC DNA]</scope>
    <source>
        <strain evidence="1 4">MC64</strain>
    </source>
</reference>
<dbReference type="EMBL" id="CP047962">
    <property type="protein sequence ID" value="QHQ53347.1"/>
    <property type="molecule type" value="Genomic_DNA"/>
</dbReference>
<proteinExistence type="predicted"/>
<sequence length="87" mass="9461">MKEVIEMRLMLLLATLLFAGSAIAFHCPIDMKKIDDALATNPALSAEQLAEVKQLRAEGETLHKAGKHQESVDTLAKAMAILGIDME</sequence>
<name>A0AAE6SMM1_AERME</name>
<evidence type="ECO:0000313" key="6">
    <source>
        <dbReference type="Proteomes" id="UP000502657"/>
    </source>
</evidence>
<protein>
    <submittedName>
        <fullName evidence="1">Uncharacterized protein</fullName>
    </submittedName>
</protein>
<dbReference type="EMBL" id="CP038444">
    <property type="protein sequence ID" value="QJT30324.1"/>
    <property type="molecule type" value="Genomic_DNA"/>
</dbReference>